<organism evidence="2 3">
    <name type="scientific">Cohnella hashimotonis</name>
    <dbReference type="NCBI Taxonomy" id="2826895"/>
    <lineage>
        <taxon>Bacteria</taxon>
        <taxon>Bacillati</taxon>
        <taxon>Bacillota</taxon>
        <taxon>Bacilli</taxon>
        <taxon>Bacillales</taxon>
        <taxon>Paenibacillaceae</taxon>
        <taxon>Cohnella</taxon>
    </lineage>
</organism>
<comment type="caution">
    <text evidence="2">The sequence shown here is derived from an EMBL/GenBank/DDBJ whole genome shotgun (WGS) entry which is preliminary data.</text>
</comment>
<evidence type="ECO:0000313" key="3">
    <source>
        <dbReference type="Proteomes" id="UP001161691"/>
    </source>
</evidence>
<evidence type="ECO:0000259" key="1">
    <source>
        <dbReference type="SMART" id="SM00871"/>
    </source>
</evidence>
<dbReference type="Proteomes" id="UP001161691">
    <property type="component" value="Unassembled WGS sequence"/>
</dbReference>
<protein>
    <submittedName>
        <fullName evidence="2">GyrI-like domain-containing protein</fullName>
    </submittedName>
</protein>
<dbReference type="Gene3D" id="3.20.80.10">
    <property type="entry name" value="Regulatory factor, effector binding domain"/>
    <property type="match status" value="1"/>
</dbReference>
<dbReference type="SUPFAM" id="SSF55136">
    <property type="entry name" value="Probable bacterial effector-binding domain"/>
    <property type="match status" value="1"/>
</dbReference>
<dbReference type="Pfam" id="PF14526">
    <property type="entry name" value="Cass2"/>
    <property type="match status" value="1"/>
</dbReference>
<reference evidence="2" key="1">
    <citation type="submission" date="2023-04" db="EMBL/GenBank/DDBJ databases">
        <title>Comparative genomic analysis of Cohnella hashimotonis sp. nov., isolated from the International Space Station.</title>
        <authorList>
            <person name="Venkateswaran K."/>
            <person name="Simpson A."/>
        </authorList>
    </citation>
    <scope>NUCLEOTIDE SEQUENCE</scope>
    <source>
        <strain evidence="2">F6_2S_P_1</strain>
    </source>
</reference>
<dbReference type="PANTHER" id="PTHR36444">
    <property type="entry name" value="TRANSCRIPTIONAL REGULATOR PROTEIN YOBU-RELATED"/>
    <property type="match status" value="1"/>
</dbReference>
<sequence>MNQKPVRIEERPSFLLAGISTVTTNAAELSGAGKIGMLYERFYANRIEAQLGAHILSPGLYGCYFNYEQGHLGTYEVMVGVHVGDTLPVIQMESVKTFVVPAAQYAVFVTERGPIIEAVQRTWGEIWQWSQQPGNERTFTGDFEYYGPQVDPNNGQAEIYIAIS</sequence>
<feature type="domain" description="AraC effector-binding" evidence="1">
    <location>
        <begin position="4"/>
        <end position="164"/>
    </location>
</feature>
<dbReference type="EMBL" id="JAGRPV010000001">
    <property type="protein sequence ID" value="MDI4649105.1"/>
    <property type="molecule type" value="Genomic_DNA"/>
</dbReference>
<keyword evidence="3" id="KW-1185">Reference proteome</keyword>
<proteinExistence type="predicted"/>
<dbReference type="InterPro" id="IPR053182">
    <property type="entry name" value="YobU-like_regulator"/>
</dbReference>
<gene>
    <name evidence="2" type="ORF">KB449_29485</name>
</gene>
<dbReference type="InterPro" id="IPR029441">
    <property type="entry name" value="Cass2"/>
</dbReference>
<evidence type="ECO:0000313" key="2">
    <source>
        <dbReference type="EMBL" id="MDI4649105.1"/>
    </source>
</evidence>
<dbReference type="InterPro" id="IPR010499">
    <property type="entry name" value="AraC_E-bd"/>
</dbReference>
<accession>A0ABT6TRZ1</accession>
<dbReference type="PANTHER" id="PTHR36444:SF2">
    <property type="entry name" value="TRANSCRIPTIONAL REGULATOR PROTEIN YOBU-RELATED"/>
    <property type="match status" value="1"/>
</dbReference>
<name>A0ABT6TRZ1_9BACL</name>
<dbReference type="RefSeq" id="WP_282911768.1">
    <property type="nucleotide sequence ID" value="NZ_JAGRPV010000001.1"/>
</dbReference>
<dbReference type="SMART" id="SM00871">
    <property type="entry name" value="AraC_E_bind"/>
    <property type="match status" value="1"/>
</dbReference>
<dbReference type="InterPro" id="IPR011256">
    <property type="entry name" value="Reg_factor_effector_dom_sf"/>
</dbReference>